<dbReference type="Pfam" id="PF07173">
    <property type="entry name" value="GRDP-like"/>
    <property type="match status" value="1"/>
</dbReference>
<sequence>MALAVGLDQRAVHQCSRAAIQSQVSSYGRPNPPWEPPKFGIAASKDEEPVIPRISIFAGLRDESKEPRENQDEGVQLPSVAECAVHLQLLESFHVLREKVLKSNALDRTFSIWPKIPRRSAAEYRRNPRRAAALDPTFQARRQKKWHIFVDLAVARFASWWGEMDNILRLLDAGEIPPLDVLMVWHSLLLNPRMYTALCEESGYQGMSSLRFPWKAVHDAISTKDSSFVLTESATATYSKQTGLGPDLLGYLANFEQFAPAVTKVLSKWANTELRKADIDQALQASPDMAPDQVCLLEHCVIAIDQQPGPTSGLRNAVLRQVNFVEKMGEQVWLRSPALSGTLNRAISRYGQFLVLFKKYPSTLLVPTLDIDLAWHTHLCSPQQYRLATSHTAGRFIDHDDTIDKDALEGGLDKTKDLFRIRFGEEYLRCLCWDCEALRSALEENPVRQGCREVDYEAISETVSLQVAYHRAVEIARRKQEPLPVHAV</sequence>
<evidence type="ECO:0008006" key="3">
    <source>
        <dbReference type="Google" id="ProtNLM"/>
    </source>
</evidence>
<accession>A0A9P8LA40</accession>
<evidence type="ECO:0000313" key="2">
    <source>
        <dbReference type="Proteomes" id="UP000750711"/>
    </source>
</evidence>
<dbReference type="PANTHER" id="PTHR34365">
    <property type="entry name" value="ENOLASE (DUF1399)"/>
    <property type="match status" value="1"/>
</dbReference>
<gene>
    <name evidence="1" type="ORF">GP486_004960</name>
</gene>
<protein>
    <recommendedName>
        <fullName evidence="3">Glycine-rich domain-containing protein 1</fullName>
    </recommendedName>
</protein>
<organism evidence="1 2">
    <name type="scientific">Trichoglossum hirsutum</name>
    <dbReference type="NCBI Taxonomy" id="265104"/>
    <lineage>
        <taxon>Eukaryota</taxon>
        <taxon>Fungi</taxon>
        <taxon>Dikarya</taxon>
        <taxon>Ascomycota</taxon>
        <taxon>Pezizomycotina</taxon>
        <taxon>Geoglossomycetes</taxon>
        <taxon>Geoglossales</taxon>
        <taxon>Geoglossaceae</taxon>
        <taxon>Trichoglossum</taxon>
    </lineage>
</organism>
<dbReference type="Proteomes" id="UP000750711">
    <property type="component" value="Unassembled WGS sequence"/>
</dbReference>
<dbReference type="EMBL" id="JAGHQM010000864">
    <property type="protein sequence ID" value="KAH0558382.1"/>
    <property type="molecule type" value="Genomic_DNA"/>
</dbReference>
<reference evidence="1" key="1">
    <citation type="submission" date="2021-03" db="EMBL/GenBank/DDBJ databases">
        <title>Comparative genomics and phylogenomic investigation of the class Geoglossomycetes provide insights into ecological specialization and systematics.</title>
        <authorList>
            <person name="Melie T."/>
            <person name="Pirro S."/>
            <person name="Miller A.N."/>
            <person name="Quandt A."/>
        </authorList>
    </citation>
    <scope>NUCLEOTIDE SEQUENCE</scope>
    <source>
        <strain evidence="1">CAQ_001_2017</strain>
    </source>
</reference>
<name>A0A9P8LA40_9PEZI</name>
<keyword evidence="2" id="KW-1185">Reference proteome</keyword>
<evidence type="ECO:0000313" key="1">
    <source>
        <dbReference type="EMBL" id="KAH0558382.1"/>
    </source>
</evidence>
<dbReference type="PANTHER" id="PTHR34365:SF7">
    <property type="entry name" value="GLYCINE-RICH DOMAIN-CONTAINING PROTEIN 1"/>
    <property type="match status" value="1"/>
</dbReference>
<dbReference type="AlphaFoldDB" id="A0A9P8LA40"/>
<dbReference type="InterPro" id="IPR009836">
    <property type="entry name" value="GRDP-like"/>
</dbReference>
<comment type="caution">
    <text evidence="1">The sequence shown here is derived from an EMBL/GenBank/DDBJ whole genome shotgun (WGS) entry which is preliminary data.</text>
</comment>
<proteinExistence type="predicted"/>